<reference evidence="1" key="1">
    <citation type="submission" date="2012-10" db="EMBL/GenBank/DDBJ databases">
        <title>De novo assembly of the reference chimpanzee transcriptome from NextGen mRNA sequences.</title>
        <authorList>
            <person name="Maudhoo M.D."/>
            <person name="Meehan D.T."/>
            <person name="Norgren R.B.Jr."/>
        </authorList>
    </citation>
    <scope>NUCLEOTIDE SEQUENCE</scope>
    <source>
        <tissue evidence="1">Skin</tissue>
    </source>
</reference>
<evidence type="ECO:0000313" key="1">
    <source>
        <dbReference type="EMBL" id="JAA26818.1"/>
    </source>
</evidence>
<gene>
    <name evidence="1" type="primary">FAM111A</name>
</gene>
<accession>K7C2U3</accession>
<dbReference type="AlphaFoldDB" id="K7C2U3"/>
<organism evidence="1">
    <name type="scientific">Pan troglodytes</name>
    <name type="common">Chimpanzee</name>
    <dbReference type="NCBI Taxonomy" id="9598"/>
    <lineage>
        <taxon>Eukaryota</taxon>
        <taxon>Metazoa</taxon>
        <taxon>Chordata</taxon>
        <taxon>Craniata</taxon>
        <taxon>Vertebrata</taxon>
        <taxon>Euteleostomi</taxon>
        <taxon>Mammalia</taxon>
        <taxon>Eutheria</taxon>
        <taxon>Euarchontoglires</taxon>
        <taxon>Primates</taxon>
        <taxon>Haplorrhini</taxon>
        <taxon>Catarrhini</taxon>
        <taxon>Hominidae</taxon>
        <taxon>Pan</taxon>
    </lineage>
</organism>
<protein>
    <submittedName>
        <fullName evidence="1">Family with sequence similarity 111, member A</fullName>
    </submittedName>
</protein>
<proteinExistence type="evidence at transcript level"/>
<name>K7C2U3_PANTR</name>
<dbReference type="EMBL" id="GABD01006282">
    <property type="protein sequence ID" value="JAA26818.1"/>
    <property type="molecule type" value="mRNA"/>
</dbReference>
<sequence length="100" mass="11395">MFCQKCLLYKGYFWEGECRHLVAARNIASVCNMSHRAWPAQALFNNQLSPWASPDCHTQEAGLGLLLHRLLGVAKVGFFGHHFLGDSSWWLFLSWLSSNL</sequence>